<feature type="compositionally biased region" description="Pro residues" evidence="1">
    <location>
        <begin position="319"/>
        <end position="332"/>
    </location>
</feature>
<reference evidence="4" key="1">
    <citation type="submission" date="2016-10" db="EMBL/GenBank/DDBJ databases">
        <authorList>
            <person name="Varghese N."/>
            <person name="Submissions S."/>
        </authorList>
    </citation>
    <scope>NUCLEOTIDE SEQUENCE [LARGE SCALE GENOMIC DNA]</scope>
    <source>
        <strain evidence="4">DSM 43163</strain>
    </source>
</reference>
<sequence length="500" mass="53210">MAPDHSNAVPSPDDTGAPPAVQPDAHPGRTQHRVLTALAGLGVAALAAGTFVLTYEDLRTLALAGGAARRWAPVYPVLVDVLIVVTVLALVATRHARWWSRWPRWALLLVVVAGAAAASVQRAVKGYEALPDDPLKVGVAVAPYVILVIVTWLWLAMFRQFRRSSPRRAAPAPAPEPVDDPEPEAPAPPPLAVPAPRSDDTWLFGDTDDETREDSRVPDVSPDEPEPVSYQTAAHPPEPLPYQATAHPHPPEPARPVTPLFDSPEPPRPIAPVFDSPEPPQPIAPVFDSPEPFPGEAPPLESIPRKAPPMEPVSRKAPPLEPLPNEAPPLEPLPGEAPDLEPLPSEARDLESPEPLHDVAQDWDPAAPYSDDPAPQTSEPSRDVDIDDDPTPPIEFPSLLPTDVELVRGGARPAVKPAATTRPDIVMPTEQELANGHPVPEPDPAEDDDAPVVDRAEDPDGGGEDPVPSSDDLVTGAEDDPAEPSPPSGSLRSSPIPPKD</sequence>
<keyword evidence="4" id="KW-1185">Reference proteome</keyword>
<dbReference type="AlphaFoldDB" id="A0A1H6DKS2"/>
<protein>
    <recommendedName>
        <fullName evidence="5">DUF2637 domain-containing protein</fullName>
    </recommendedName>
</protein>
<name>A0A1H6DKS2_9ACTN</name>
<evidence type="ECO:0000256" key="1">
    <source>
        <dbReference type="SAM" id="MobiDB-lite"/>
    </source>
</evidence>
<evidence type="ECO:0000313" key="3">
    <source>
        <dbReference type="EMBL" id="SEG85739.1"/>
    </source>
</evidence>
<feature type="transmembrane region" description="Helical" evidence="2">
    <location>
        <begin position="136"/>
        <end position="158"/>
    </location>
</feature>
<feature type="transmembrane region" description="Helical" evidence="2">
    <location>
        <begin position="34"/>
        <end position="54"/>
    </location>
</feature>
<dbReference type="EMBL" id="FNVO01000018">
    <property type="protein sequence ID" value="SEG85739.1"/>
    <property type="molecule type" value="Genomic_DNA"/>
</dbReference>
<evidence type="ECO:0000313" key="4">
    <source>
        <dbReference type="Proteomes" id="UP000236723"/>
    </source>
</evidence>
<proteinExistence type="predicted"/>
<dbReference type="Proteomes" id="UP000236723">
    <property type="component" value="Unassembled WGS sequence"/>
</dbReference>
<feature type="compositionally biased region" description="Low complexity" evidence="1">
    <location>
        <begin position="362"/>
        <end position="375"/>
    </location>
</feature>
<feature type="transmembrane region" description="Helical" evidence="2">
    <location>
        <begin position="74"/>
        <end position="93"/>
    </location>
</feature>
<keyword evidence="2" id="KW-1133">Transmembrane helix</keyword>
<accession>A0A1H6DKS2</accession>
<gene>
    <name evidence="3" type="ORF">SAMN04489712_11870</name>
</gene>
<evidence type="ECO:0000256" key="2">
    <source>
        <dbReference type="SAM" id="Phobius"/>
    </source>
</evidence>
<keyword evidence="2" id="KW-0472">Membrane</keyword>
<feature type="transmembrane region" description="Helical" evidence="2">
    <location>
        <begin position="105"/>
        <end position="124"/>
    </location>
</feature>
<feature type="compositionally biased region" description="Low complexity" evidence="1">
    <location>
        <begin position="333"/>
        <end position="344"/>
    </location>
</feature>
<evidence type="ECO:0008006" key="5">
    <source>
        <dbReference type="Google" id="ProtNLM"/>
    </source>
</evidence>
<keyword evidence="2" id="KW-0812">Transmembrane</keyword>
<dbReference type="OrthoDB" id="3473053at2"/>
<dbReference type="RefSeq" id="WP_103942586.1">
    <property type="nucleotide sequence ID" value="NZ_FNVO01000018.1"/>
</dbReference>
<feature type="compositionally biased region" description="Basic and acidic residues" evidence="1">
    <location>
        <begin position="346"/>
        <end position="360"/>
    </location>
</feature>
<feature type="region of interest" description="Disordered" evidence="1">
    <location>
        <begin position="1"/>
        <end position="27"/>
    </location>
</feature>
<feature type="region of interest" description="Disordered" evidence="1">
    <location>
        <begin position="166"/>
        <end position="500"/>
    </location>
</feature>
<organism evidence="3 4">
    <name type="scientific">Thermomonospora echinospora</name>
    <dbReference type="NCBI Taxonomy" id="1992"/>
    <lineage>
        <taxon>Bacteria</taxon>
        <taxon>Bacillati</taxon>
        <taxon>Actinomycetota</taxon>
        <taxon>Actinomycetes</taxon>
        <taxon>Streptosporangiales</taxon>
        <taxon>Thermomonosporaceae</taxon>
        <taxon>Thermomonospora</taxon>
    </lineage>
</organism>
<dbReference type="InterPro" id="IPR021235">
    <property type="entry name" value="DUF2637"/>
</dbReference>
<feature type="compositionally biased region" description="Pro residues" evidence="1">
    <location>
        <begin position="184"/>
        <end position="193"/>
    </location>
</feature>
<dbReference type="Pfam" id="PF10935">
    <property type="entry name" value="DUF2637"/>
    <property type="match status" value="1"/>
</dbReference>